<evidence type="ECO:0000313" key="4">
    <source>
        <dbReference type="EMBL" id="CAE0040678.1"/>
    </source>
</evidence>
<dbReference type="EMBL" id="HBHW01011253">
    <property type="protein sequence ID" value="CAE0040678.1"/>
    <property type="molecule type" value="Transcribed_RNA"/>
</dbReference>
<dbReference type="SUPFAM" id="SSF48371">
    <property type="entry name" value="ARM repeat"/>
    <property type="match status" value="1"/>
</dbReference>
<evidence type="ECO:0000259" key="2">
    <source>
        <dbReference type="Pfam" id="PF14676"/>
    </source>
</evidence>
<feature type="region of interest" description="Disordered" evidence="1">
    <location>
        <begin position="838"/>
        <end position="857"/>
    </location>
</feature>
<dbReference type="InterPro" id="IPR029315">
    <property type="entry name" value="FANCI_S2"/>
</dbReference>
<feature type="compositionally biased region" description="Polar residues" evidence="1">
    <location>
        <begin position="704"/>
        <end position="718"/>
    </location>
</feature>
<dbReference type="PANTHER" id="PTHR21818">
    <property type="entry name" value="BC025462 PROTEIN"/>
    <property type="match status" value="1"/>
</dbReference>
<evidence type="ECO:0000313" key="3">
    <source>
        <dbReference type="EMBL" id="CAE0040677.1"/>
    </source>
</evidence>
<feature type="region of interest" description="Disordered" evidence="1">
    <location>
        <begin position="681"/>
        <end position="733"/>
    </location>
</feature>
<dbReference type="EMBL" id="HBHW01011261">
    <property type="protein sequence ID" value="CAE0040686.1"/>
    <property type="molecule type" value="Transcribed_RNA"/>
</dbReference>
<proteinExistence type="predicted"/>
<evidence type="ECO:0000313" key="6">
    <source>
        <dbReference type="EMBL" id="CAE0040686.1"/>
    </source>
</evidence>
<feature type="domain" description="FANCI solenoid 2" evidence="2">
    <location>
        <begin position="380"/>
        <end position="505"/>
    </location>
</feature>
<evidence type="ECO:0000256" key="1">
    <source>
        <dbReference type="SAM" id="MobiDB-lite"/>
    </source>
</evidence>
<dbReference type="GO" id="GO:0070182">
    <property type="term" value="F:DNA polymerase binding"/>
    <property type="evidence" value="ECO:0007669"/>
    <property type="project" value="TreeGrafter"/>
</dbReference>
<protein>
    <recommendedName>
        <fullName evidence="2">FANCI solenoid 2 domain-containing protein</fullName>
    </recommendedName>
</protein>
<organism evidence="3">
    <name type="scientific">Rhodosorus marinus</name>
    <dbReference type="NCBI Taxonomy" id="101924"/>
    <lineage>
        <taxon>Eukaryota</taxon>
        <taxon>Rhodophyta</taxon>
        <taxon>Stylonematophyceae</taxon>
        <taxon>Stylonematales</taxon>
        <taxon>Stylonemataceae</taxon>
        <taxon>Rhodosorus</taxon>
    </lineage>
</organism>
<reference evidence="3" key="1">
    <citation type="submission" date="2021-01" db="EMBL/GenBank/DDBJ databases">
        <authorList>
            <person name="Corre E."/>
            <person name="Pelletier E."/>
            <person name="Niang G."/>
            <person name="Scheremetjew M."/>
            <person name="Finn R."/>
            <person name="Kale V."/>
            <person name="Holt S."/>
            <person name="Cochrane G."/>
            <person name="Meng A."/>
            <person name="Brown T."/>
            <person name="Cohen L."/>
        </authorList>
    </citation>
    <scope>NUCLEOTIDE SEQUENCE</scope>
    <source>
        <strain evidence="3">CCMP 769</strain>
    </source>
</reference>
<dbReference type="InterPro" id="IPR026171">
    <property type="entry name" value="FANCI"/>
</dbReference>
<evidence type="ECO:0000313" key="5">
    <source>
        <dbReference type="EMBL" id="CAE0040683.1"/>
    </source>
</evidence>
<dbReference type="InterPro" id="IPR016024">
    <property type="entry name" value="ARM-type_fold"/>
</dbReference>
<accession>A0A7S2ZIE7</accession>
<dbReference type="Pfam" id="PF14676">
    <property type="entry name" value="FANCI_S2"/>
    <property type="match status" value="1"/>
</dbReference>
<dbReference type="PANTHER" id="PTHR21818:SF0">
    <property type="entry name" value="FANCONI ANEMIA GROUP I PROTEIN"/>
    <property type="match status" value="1"/>
</dbReference>
<feature type="compositionally biased region" description="Basic residues" evidence="1">
    <location>
        <begin position="681"/>
        <end position="692"/>
    </location>
</feature>
<sequence>MSSADRLVQIYENGGNGRAIEDFVNGLRKQERKTLLTELKIRVGACHASLISLFRAEVACSILRPFAIATVAVSTANSTLSTASVESYVREAQIGLLEIPYDTSLSRQEKVDELNSIANDILDQIERERISRWHFGAIDIALAAVRCATDQGLQNDGQISSDAIVERVLDWPWTTATSAGLLDALGTVSLSQTSQLKLFKKLRAILNEKTSAEEEFFILGKQIIGMWVSFKGLRIKEWADLVRYAIHAPPDSVCGDLLCMVEIEVSGAASAGTSILECYESLPHRFDGGLSGRDLALILTVSRADDAFLEDAMKIATSMFLVPDDLILHPRGEGSSSSSNDGIASRRRLLNDALKLPGMERSANTVLELAESWIAHRRALLPELGVEAFVTVFALQPHARDEVLSEALSTLSESSTSRKVAMSMISILEQLSWTLRGTMRDHLSRVQAWIDYVADLPLDYARRVLAALAPFASLSPAFGDKLLIKLQKLAASRDHSKKCVAVYGLAELVPHLSPGSEGLVESAIDALRVALRRGTVDVRGHVYLGTLGVADSILLGPESSALKALRQELMRRFATVTDASGRLVVGKILVNICGHTSVREPIPELLVCVSRICGAASLQPMVEQWLRPSEEAFAQFPDNEPDCSLWSNVVLGACAALIESGALTSDSQALDLLDTMIQVKTRPRRHRKRRKSLSASIDRGADSAENSGISHSESNTVASRRDPPEPVGDLLDVEPRASPLSLKTALGLGERVDNGTRVETVFPLMEIIVEHLNTHGNKIGWETTERLLKTCVKWLVITKSDLGIVDPIPIHESIVTTPVSMFKKLFFGELNSPVAKRERFQAPHSNSVRSSAPEERHDATIPLREKLVLILRFVTEKFGVTTGRTEPVVSSAVKPLIGETAIIGRYQTPEFETTADGVLLALCCQFEADFTRSMTVQLSTIYLSSMQSLLKHASDSALKFLSGVMFEILAEYVITQPSVLRGVLLVLYNSMEIEQGIILAATLLLDGRDRSPPEKKRLITDRKPPRISSRNTGFEKLNLVQLANHEVEERAKSLALGKDERCRTCVLSTALTFLSEALSVAVKGEALLVDVIRGVSGAVGALLLQSNSKSMIDVDDGARGGDSSGQLPYSIASQAMSIVSTLFRHATAQCEKIVTSTKRGAGLDEQDAIEAGLSVLQNIVEDFSIRRGGQGLFRCFLASLATSLQPGNTLIMRSRYQTERLEAALRSLFQIDPSKFGGLEEGARGILLQLQRSYSHCTAKVSARDMISIGADKSAKKRKKRRLRSRNAYVDEWLHEDDGFDTFADLEDFIVPGDNEPGENDMFTRRAFDLSVSEGSNVDM</sequence>
<dbReference type="EMBL" id="HBHW01011258">
    <property type="protein sequence ID" value="CAE0040683.1"/>
    <property type="molecule type" value="Transcribed_RNA"/>
</dbReference>
<gene>
    <name evidence="3" type="ORF">RMAR00112_LOCUS8641</name>
    <name evidence="4" type="ORF">RMAR00112_LOCUS8642</name>
    <name evidence="5" type="ORF">RMAR00112_LOCUS8647</name>
    <name evidence="6" type="ORF">RMAR00112_LOCUS8650</name>
</gene>
<name>A0A7S2ZIE7_9RHOD</name>
<dbReference type="EMBL" id="HBHW01011252">
    <property type="protein sequence ID" value="CAE0040677.1"/>
    <property type="molecule type" value="Transcribed_RNA"/>
</dbReference>
<dbReference type="GO" id="GO:0006281">
    <property type="term" value="P:DNA repair"/>
    <property type="evidence" value="ECO:0007669"/>
    <property type="project" value="InterPro"/>
</dbReference>